<sequence>MIIVGNRFINKYNQNPDSSSSIISNINLKNITLIELVTDPSDSISIDFAQHLNKIGDYSKFPIKEININEWNSPSYTIGETTRVIVVQNTLKLKGKTLEKLLTFVSQGGVLFVPNFIEDERMAYFYGLIKNGTRQKVDVPVGYYFDTNFLPNVKGTSYGEHIYHGGLNKFSFKDDVTILASAKNDRDYPAIIENNIGIGKVILFNTYEILRKQDRGLLYSALLKGLENIPYPIANVSTIFLDDFPSPLYNTKEEPIKSEMDLTVLDFVKNVWWPDMKKLSDTFNIKYTALTAFDYRNSIKPPFLFDQWDNHLIIENERKISVTDWIAKDIIKHGHDLGLHGYNHTSLQIETWKEPDYMRIALASAKKKWTISSIGDFPVSYVPPSNYIDSIGMSELGKAFPSIKYMCSLYLGDYNEGGNREFDEEKWNPNFFDYPRISSGYDLNEEHKFVQQSLYIYSGIWTHFVHPDDVYQIPGGDESSAGHFSLRNKQSLGWHKSKDGKPGLLSVFANYLHEMEEIFPLSRYVSAEEGAIITKDWRKSQYSFSKNESEYFVERIDNDKKGAYYWFLYSSHKNVKKIEAELLQKSEKFEKTPFLDGFLYSIKTTHPSLSINSGSLNTMLTNTVARKVIDDYRLYKDHNYKITNLLSTYVKSEPSENASVQEWTKHYVATENLDKASLLLKEKIDTEKRIDTSVFNEYYKYMAWQNKSKEAWLTLQNHIEEYPLTENIKYSRSLGLKNGYPNEIIRKQFLEKQINILNDKEILREYYRTFNTPENKKEVTEVLKKLRDVDPSLENEKFYLKHLIAYDPKQAITELNKYIPSESSSLWNMSEEISWLYANNKRYKKAYDWSKYTQKIAVVNKLYWLSEIKDFKTLRKEYIHFIANNPNDLKTKGEISKILLTNNQQIESWGIVSALPETVQKDTLKRALNEQVIYLNKITQKDLINRYANLFEVNVKKQIEKDIRLSENNSIEAETEIIGDNNSSTSFEKKITYTIKTDKLNSHSISVTNNDLYDVENTSFSDIDNVNKNVTGLEYKFSNQPTGKINYWVRGRVEKDKQDNIYYQAGVGASLPKEKSFTSLSANIYPVKTGPGYQKKIYQSRLAIYQENNVKNIFKTVVYAEGNHFSNSDLEGSITTRVVLDNSKDKMFKVLPQVEASFSKSNKDETKDYPYYLVDKRFFAGGGVGLKYGTEKSKLNIRVEGSTFIDNDLGDFNRFTGQASVKIGNFTKISAAAELSTQSQAYSNSFKLGLKHTF</sequence>
<accession>A0A5B7TXA9</accession>
<dbReference type="InterPro" id="IPR011330">
    <property type="entry name" value="Glyco_hydro/deAcase_b/a-brl"/>
</dbReference>
<dbReference type="KEGG" id="fbe:FF125_21470"/>
<name>A0A5B7TXA9_9FLAO</name>
<dbReference type="EMBL" id="CP040749">
    <property type="protein sequence ID" value="QCX40888.1"/>
    <property type="molecule type" value="Genomic_DNA"/>
</dbReference>
<reference evidence="1 2" key="1">
    <citation type="submission" date="2019-05" db="EMBL/GenBank/DDBJ databases">
        <title>Algicella ahnfeltiae gen. nov., sp. nov., a novel marine bacterium of the family Flavobacteriaceae isolated from a red alga.</title>
        <authorList>
            <person name="Nedashkovskaya O.I."/>
            <person name="Kukhlevskiy A.D."/>
            <person name="Kim S.-G."/>
            <person name="Zhukova N.V."/>
            <person name="Mikhailov V.V."/>
        </authorList>
    </citation>
    <scope>NUCLEOTIDE SEQUENCE [LARGE SCALE GENOMIC DNA]</scope>
    <source>
        <strain evidence="1 2">10Alg115</strain>
    </source>
</reference>
<evidence type="ECO:0000313" key="2">
    <source>
        <dbReference type="Proteomes" id="UP000306229"/>
    </source>
</evidence>
<organism evidence="1 2">
    <name type="scientific">Aureibaculum algae</name>
    <dbReference type="NCBI Taxonomy" id="2584122"/>
    <lineage>
        <taxon>Bacteria</taxon>
        <taxon>Pseudomonadati</taxon>
        <taxon>Bacteroidota</taxon>
        <taxon>Flavobacteriia</taxon>
        <taxon>Flavobacteriales</taxon>
        <taxon>Flavobacteriaceae</taxon>
        <taxon>Aureibaculum</taxon>
    </lineage>
</organism>
<dbReference type="RefSeq" id="WP_138952217.1">
    <property type="nucleotide sequence ID" value="NZ_CP040749.1"/>
</dbReference>
<dbReference type="Proteomes" id="UP000306229">
    <property type="component" value="Chromosome"/>
</dbReference>
<dbReference type="InterPro" id="IPR018695">
    <property type="entry name" value="DUF2194"/>
</dbReference>
<dbReference type="AlphaFoldDB" id="A0A5B7TXA9"/>
<dbReference type="GO" id="GO:0005975">
    <property type="term" value="P:carbohydrate metabolic process"/>
    <property type="evidence" value="ECO:0007669"/>
    <property type="project" value="InterPro"/>
</dbReference>
<evidence type="ECO:0000313" key="1">
    <source>
        <dbReference type="EMBL" id="QCX40888.1"/>
    </source>
</evidence>
<protein>
    <submittedName>
        <fullName evidence="1">DUF2194 domain-containing protein</fullName>
    </submittedName>
</protein>
<dbReference type="OrthoDB" id="9761886at2"/>
<dbReference type="Pfam" id="PF09960">
    <property type="entry name" value="DUF2194"/>
    <property type="match status" value="1"/>
</dbReference>
<gene>
    <name evidence="1" type="ORF">FF125_21470</name>
</gene>
<proteinExistence type="predicted"/>
<dbReference type="SUPFAM" id="SSF88713">
    <property type="entry name" value="Glycoside hydrolase/deacetylase"/>
    <property type="match status" value="1"/>
</dbReference>
<keyword evidence="2" id="KW-1185">Reference proteome</keyword>